<dbReference type="PANTHER" id="PTHR45947:SF3">
    <property type="entry name" value="SULFOQUINOVOSYL TRANSFERASE SQD2"/>
    <property type="match status" value="1"/>
</dbReference>
<gene>
    <name evidence="3" type="ORF">WOB96_09445</name>
</gene>
<dbReference type="SUPFAM" id="SSF53756">
    <property type="entry name" value="UDP-Glycosyltransferase/glycogen phosphorylase"/>
    <property type="match status" value="1"/>
</dbReference>
<keyword evidence="4" id="KW-1185">Reference proteome</keyword>
<evidence type="ECO:0000259" key="1">
    <source>
        <dbReference type="Pfam" id="PF00534"/>
    </source>
</evidence>
<dbReference type="Gene3D" id="3.40.50.2000">
    <property type="entry name" value="Glycogen Phosphorylase B"/>
    <property type="match status" value="2"/>
</dbReference>
<comment type="caution">
    <text evidence="3">The sequence shown here is derived from an EMBL/GenBank/DDBJ whole genome shotgun (WGS) entry which is preliminary data.</text>
</comment>
<name>A0ABU9D8Z1_9PROT</name>
<keyword evidence="3" id="KW-0328">Glycosyltransferase</keyword>
<dbReference type="CDD" id="cd03814">
    <property type="entry name" value="GT4-like"/>
    <property type="match status" value="1"/>
</dbReference>
<evidence type="ECO:0000313" key="4">
    <source>
        <dbReference type="Proteomes" id="UP001446205"/>
    </source>
</evidence>
<keyword evidence="3" id="KW-0808">Transferase</keyword>
<feature type="domain" description="Glycosyl transferase family 1" evidence="1">
    <location>
        <begin position="186"/>
        <end position="336"/>
    </location>
</feature>
<proteinExistence type="predicted"/>
<reference evidence="3 4" key="1">
    <citation type="submission" date="2024-04" db="EMBL/GenBank/DDBJ databases">
        <authorList>
            <person name="Abashina T."/>
            <person name="Shaikin A."/>
        </authorList>
    </citation>
    <scope>NUCLEOTIDE SEQUENCE [LARGE SCALE GENOMIC DNA]</scope>
    <source>
        <strain evidence="3 4">AAFK</strain>
    </source>
</reference>
<feature type="domain" description="Glycosyltransferase subfamily 4-like N-terminal" evidence="2">
    <location>
        <begin position="12"/>
        <end position="176"/>
    </location>
</feature>
<dbReference type="InterPro" id="IPR001296">
    <property type="entry name" value="Glyco_trans_1"/>
</dbReference>
<dbReference type="InterPro" id="IPR028098">
    <property type="entry name" value="Glyco_trans_4-like_N"/>
</dbReference>
<dbReference type="InterPro" id="IPR050194">
    <property type="entry name" value="Glycosyltransferase_grp1"/>
</dbReference>
<dbReference type="RefSeq" id="WP_341371072.1">
    <property type="nucleotide sequence ID" value="NZ_JBBPCO010000008.1"/>
</dbReference>
<dbReference type="PANTHER" id="PTHR45947">
    <property type="entry name" value="SULFOQUINOVOSYL TRANSFERASE SQD2"/>
    <property type="match status" value="1"/>
</dbReference>
<accession>A0ABU9D8Z1</accession>
<protein>
    <submittedName>
        <fullName evidence="3">Glycosyltransferase family 1 protein</fullName>
        <ecNumber evidence="3">2.4.-.-</ecNumber>
    </submittedName>
</protein>
<dbReference type="Pfam" id="PF13439">
    <property type="entry name" value="Glyco_transf_4"/>
    <property type="match status" value="1"/>
</dbReference>
<sequence>MDMTMFFARESGGVKRYLTQKRAWLQAHRILHHTLLVPGGRDGAPREPGLLSIPSPLIPFAHGYRLPLNLLAWERALLDLQPDLIEVGDPYQLAWLGLRAGRKLGVPVVSFYHSDLPRLVGSRFGAMTGRLASSYVRQLYERFDLVLAPSQVMVNKLQALGIQQARFQPLGVDTERFRPGIGDMQLRERLGLPRQVRLLIYVGRFSREKNLPLLFKAMRQLGAPYHLLLVGAGMHLPRQDNVTLWPYQSETSDLARLIASCDAMVHPGDQETFGLVVLEAMACGKPVVGMAAGGVAELVDPGCGILVKPGSPAAFAEGVSALFDQDLQALGKNARSRVEQRFSWDRVIPRLLRQYASIPALAGQLDLSRFPIKYAAD</sequence>
<dbReference type="Proteomes" id="UP001446205">
    <property type="component" value="Unassembled WGS sequence"/>
</dbReference>
<evidence type="ECO:0000259" key="2">
    <source>
        <dbReference type="Pfam" id="PF13439"/>
    </source>
</evidence>
<dbReference type="GO" id="GO:0016757">
    <property type="term" value="F:glycosyltransferase activity"/>
    <property type="evidence" value="ECO:0007669"/>
    <property type="project" value="UniProtKB-KW"/>
</dbReference>
<organism evidence="3 4">
    <name type="scientific">Thermithiobacillus plumbiphilus</name>
    <dbReference type="NCBI Taxonomy" id="1729899"/>
    <lineage>
        <taxon>Bacteria</taxon>
        <taxon>Pseudomonadati</taxon>
        <taxon>Pseudomonadota</taxon>
        <taxon>Acidithiobacillia</taxon>
        <taxon>Acidithiobacillales</taxon>
        <taxon>Thermithiobacillaceae</taxon>
        <taxon>Thermithiobacillus</taxon>
    </lineage>
</organism>
<dbReference type="EMBL" id="JBBPCO010000008">
    <property type="protein sequence ID" value="MEK8089991.1"/>
    <property type="molecule type" value="Genomic_DNA"/>
</dbReference>
<dbReference type="EC" id="2.4.-.-" evidence="3"/>
<evidence type="ECO:0000313" key="3">
    <source>
        <dbReference type="EMBL" id="MEK8089991.1"/>
    </source>
</evidence>
<dbReference type="Pfam" id="PF00534">
    <property type="entry name" value="Glycos_transf_1"/>
    <property type="match status" value="1"/>
</dbReference>